<evidence type="ECO:0000313" key="3">
    <source>
        <dbReference type="Proteomes" id="UP000807769"/>
    </source>
</evidence>
<dbReference type="EMBL" id="JABBWG010000335">
    <property type="protein sequence ID" value="KAG1795238.1"/>
    <property type="molecule type" value="Genomic_DNA"/>
</dbReference>
<dbReference type="OrthoDB" id="2641858at2759"/>
<evidence type="ECO:0000313" key="2">
    <source>
        <dbReference type="EMBL" id="KAG1795238.1"/>
    </source>
</evidence>
<keyword evidence="3" id="KW-1185">Reference proteome</keyword>
<feature type="compositionally biased region" description="Polar residues" evidence="1">
    <location>
        <begin position="1"/>
        <end position="12"/>
    </location>
</feature>
<feature type="compositionally biased region" description="Polar residues" evidence="1">
    <location>
        <begin position="40"/>
        <end position="53"/>
    </location>
</feature>
<feature type="compositionally biased region" description="Basic and acidic residues" evidence="1">
    <location>
        <begin position="104"/>
        <end position="115"/>
    </location>
</feature>
<dbReference type="RefSeq" id="XP_041185197.1">
    <property type="nucleotide sequence ID" value="XM_041333824.1"/>
</dbReference>
<name>A0A9P7DIP3_9AGAM</name>
<feature type="region of interest" description="Disordered" evidence="1">
    <location>
        <begin position="1"/>
        <end position="133"/>
    </location>
</feature>
<evidence type="ECO:0000256" key="1">
    <source>
        <dbReference type="SAM" id="MobiDB-lite"/>
    </source>
</evidence>
<reference evidence="2" key="1">
    <citation type="journal article" date="2020" name="New Phytol.">
        <title>Comparative genomics reveals dynamic genome evolution in host specialist ectomycorrhizal fungi.</title>
        <authorList>
            <person name="Lofgren L.A."/>
            <person name="Nguyen N.H."/>
            <person name="Vilgalys R."/>
            <person name="Ruytinx J."/>
            <person name="Liao H.L."/>
            <person name="Branco S."/>
            <person name="Kuo A."/>
            <person name="LaButti K."/>
            <person name="Lipzen A."/>
            <person name="Andreopoulos W."/>
            <person name="Pangilinan J."/>
            <person name="Riley R."/>
            <person name="Hundley H."/>
            <person name="Na H."/>
            <person name="Barry K."/>
            <person name="Grigoriev I.V."/>
            <person name="Stajich J.E."/>
            <person name="Kennedy P.G."/>
        </authorList>
    </citation>
    <scope>NUCLEOTIDE SEQUENCE</scope>
    <source>
        <strain evidence="2">MN1</strain>
    </source>
</reference>
<gene>
    <name evidence="2" type="ORF">BJ212DRAFT_1306649</name>
</gene>
<dbReference type="AlphaFoldDB" id="A0A9P7DIP3"/>
<sequence>MSFSAQFTQPQHFNHDDGTSYDGYTYDQDRFRDMGDQPYDGSSLTNPQPNFSQPHDDGTSYDRYTYNQDRFGDTGDQPYDGSSLTNPQPNFLQPQDDSTSYDRYPYDQDRFRDTGDQPCNGSSLTMPRGPQEGTHVHGTPLLPWVDEAPNGGVSVVDQGTGFIPLATNLALIWQGEIPRGEVVHTRGPARTMRKCNTRADLPGTPYLILQAPHSTTELQTRATSSQAHTTALQTPIAAEHLAATLKTGAKVLIARVIFTKHTMTQKRKKHIAQFEDTIKDSTPCCLEVGVVIENFITNVHRRQVLNTLSNICGKIAQFSHDSVFVSYKLFPPQGWIDTAEKYCITMVSKLIWGTDPLLFMHAYSVDEKQRSTVITIDAFGGQHHEEKFKEIVQAFDTLVNEEKFEFNSYLQYVLDVRPSQAGNGESSSDSK</sequence>
<comment type="caution">
    <text evidence="2">The sequence shown here is derived from an EMBL/GenBank/DDBJ whole genome shotgun (WGS) entry which is preliminary data.</text>
</comment>
<accession>A0A9P7DIP3</accession>
<proteinExistence type="predicted"/>
<organism evidence="2 3">
    <name type="scientific">Suillus subaureus</name>
    <dbReference type="NCBI Taxonomy" id="48587"/>
    <lineage>
        <taxon>Eukaryota</taxon>
        <taxon>Fungi</taxon>
        <taxon>Dikarya</taxon>
        <taxon>Basidiomycota</taxon>
        <taxon>Agaricomycotina</taxon>
        <taxon>Agaricomycetes</taxon>
        <taxon>Agaricomycetidae</taxon>
        <taxon>Boletales</taxon>
        <taxon>Suillineae</taxon>
        <taxon>Suillaceae</taxon>
        <taxon>Suillus</taxon>
    </lineage>
</organism>
<dbReference type="GeneID" id="64627841"/>
<protein>
    <submittedName>
        <fullName evidence="2">Uncharacterized protein</fullName>
    </submittedName>
</protein>
<feature type="compositionally biased region" description="Polar residues" evidence="1">
    <location>
        <begin position="80"/>
        <end position="98"/>
    </location>
</feature>
<dbReference type="Proteomes" id="UP000807769">
    <property type="component" value="Unassembled WGS sequence"/>
</dbReference>